<dbReference type="Proteomes" id="UP000011761">
    <property type="component" value="Unassembled WGS sequence"/>
</dbReference>
<evidence type="ECO:0000313" key="2">
    <source>
        <dbReference type="Proteomes" id="UP000011761"/>
    </source>
</evidence>
<dbReference type="RefSeq" id="XP_007679176.1">
    <property type="nucleotide sequence ID" value="XM_007680986.1"/>
</dbReference>
<organism evidence="1 2">
    <name type="scientific">Baudoinia panamericana (strain UAMH 10762)</name>
    <name type="common">Angels' share fungus</name>
    <name type="synonym">Baudoinia compniacensis (strain UAMH 10762)</name>
    <dbReference type="NCBI Taxonomy" id="717646"/>
    <lineage>
        <taxon>Eukaryota</taxon>
        <taxon>Fungi</taxon>
        <taxon>Dikarya</taxon>
        <taxon>Ascomycota</taxon>
        <taxon>Pezizomycotina</taxon>
        <taxon>Dothideomycetes</taxon>
        <taxon>Dothideomycetidae</taxon>
        <taxon>Mycosphaerellales</taxon>
        <taxon>Teratosphaeriaceae</taxon>
        <taxon>Baudoinia</taxon>
    </lineage>
</organism>
<dbReference type="KEGG" id="bcom:BAUCODRAFT_36817"/>
<dbReference type="HOGENOM" id="CLU_2049254_0_0_1"/>
<reference evidence="1 2" key="1">
    <citation type="journal article" date="2012" name="PLoS Pathog.">
        <title>Diverse lifestyles and strategies of plant pathogenesis encoded in the genomes of eighteen Dothideomycetes fungi.</title>
        <authorList>
            <person name="Ohm R.A."/>
            <person name="Feau N."/>
            <person name="Henrissat B."/>
            <person name="Schoch C.L."/>
            <person name="Horwitz B.A."/>
            <person name="Barry K.W."/>
            <person name="Condon B.J."/>
            <person name="Copeland A.C."/>
            <person name="Dhillon B."/>
            <person name="Glaser F."/>
            <person name="Hesse C.N."/>
            <person name="Kosti I."/>
            <person name="LaButti K."/>
            <person name="Lindquist E.A."/>
            <person name="Lucas S."/>
            <person name="Salamov A.A."/>
            <person name="Bradshaw R.E."/>
            <person name="Ciuffetti L."/>
            <person name="Hamelin R.C."/>
            <person name="Kema G.H.J."/>
            <person name="Lawrence C."/>
            <person name="Scott J.A."/>
            <person name="Spatafora J.W."/>
            <person name="Turgeon B.G."/>
            <person name="de Wit P.J.G.M."/>
            <person name="Zhong S."/>
            <person name="Goodwin S.B."/>
            <person name="Grigoriev I.V."/>
        </authorList>
    </citation>
    <scope>NUCLEOTIDE SEQUENCE [LARGE SCALE GENOMIC DNA]</scope>
    <source>
        <strain evidence="1 2">UAMH 10762</strain>
    </source>
</reference>
<accession>M2M9P5</accession>
<name>M2M9P5_BAUPA</name>
<keyword evidence="2" id="KW-1185">Reference proteome</keyword>
<dbReference type="EMBL" id="KB445560">
    <property type="protein sequence ID" value="EMC93151.1"/>
    <property type="molecule type" value="Genomic_DNA"/>
</dbReference>
<dbReference type="AlphaFoldDB" id="M2M9P5"/>
<sequence>MTAATYTNNSIRCGLNKVWQEEANGQAFPVTSQLLPAAWLRPLTTSHLRLRTPRCDSHPYRIGTTGAHSSRYVLCGHIVSNRSCCGSGRSLVLRATEQLTMYRNSRNTQTPIERPYPQPA</sequence>
<proteinExistence type="predicted"/>
<evidence type="ECO:0000313" key="1">
    <source>
        <dbReference type="EMBL" id="EMC93151.1"/>
    </source>
</evidence>
<dbReference type="GeneID" id="19113080"/>
<gene>
    <name evidence="1" type="ORF">BAUCODRAFT_36817</name>
</gene>
<protein>
    <submittedName>
        <fullName evidence="1">Uncharacterized protein</fullName>
    </submittedName>
</protein>